<dbReference type="NCBIfam" id="NF006395">
    <property type="entry name" value="PRK08644.1"/>
    <property type="match status" value="1"/>
</dbReference>
<organism evidence="2 3">
    <name type="scientific">Pseudodesulfovibrio profundus</name>
    <dbReference type="NCBI Taxonomy" id="57320"/>
    <lineage>
        <taxon>Bacteria</taxon>
        <taxon>Pseudomonadati</taxon>
        <taxon>Thermodesulfobacteriota</taxon>
        <taxon>Desulfovibrionia</taxon>
        <taxon>Desulfovibrionales</taxon>
        <taxon>Desulfovibrionaceae</taxon>
    </lineage>
</organism>
<dbReference type="PANTHER" id="PTHR43267">
    <property type="entry name" value="TRNA THREONYLCARBAMOYLADENOSINE DEHYDRATASE"/>
    <property type="match status" value="1"/>
</dbReference>
<keyword evidence="3" id="KW-1185">Reference proteome</keyword>
<name>A0A2C8F7G2_9BACT</name>
<dbReference type="PANTHER" id="PTHR43267:SF3">
    <property type="entry name" value="THIF PROTEIN"/>
    <property type="match status" value="1"/>
</dbReference>
<dbReference type="InterPro" id="IPR012729">
    <property type="entry name" value="ThiF_fam2"/>
</dbReference>
<dbReference type="InterPro" id="IPR045886">
    <property type="entry name" value="ThiF/MoeB/HesA"/>
</dbReference>
<accession>A0A2C8F7G2</accession>
<dbReference type="InterPro" id="IPR000594">
    <property type="entry name" value="ThiF_NAD_FAD-bd"/>
</dbReference>
<dbReference type="KEGG" id="pprf:DPRO_1176"/>
<dbReference type="Proteomes" id="UP000219215">
    <property type="component" value="Chromosome DPRO"/>
</dbReference>
<feature type="domain" description="THIF-type NAD/FAD binding fold" evidence="1">
    <location>
        <begin position="11"/>
        <end position="154"/>
    </location>
</feature>
<evidence type="ECO:0000259" key="1">
    <source>
        <dbReference type="Pfam" id="PF00899"/>
    </source>
</evidence>
<dbReference type="GO" id="GO:0061503">
    <property type="term" value="F:tRNA threonylcarbamoyladenosine dehydratase"/>
    <property type="evidence" value="ECO:0007669"/>
    <property type="project" value="TreeGrafter"/>
</dbReference>
<evidence type="ECO:0000313" key="2">
    <source>
        <dbReference type="EMBL" id="SOB58061.1"/>
    </source>
</evidence>
<dbReference type="GO" id="GO:0061504">
    <property type="term" value="P:cyclic threonylcarbamoyladenosine biosynthetic process"/>
    <property type="evidence" value="ECO:0007669"/>
    <property type="project" value="TreeGrafter"/>
</dbReference>
<dbReference type="SUPFAM" id="SSF69572">
    <property type="entry name" value="Activating enzymes of the ubiquitin-like proteins"/>
    <property type="match status" value="1"/>
</dbReference>
<dbReference type="EMBL" id="LT907975">
    <property type="protein sequence ID" value="SOB58061.1"/>
    <property type="molecule type" value="Genomic_DNA"/>
</dbReference>
<proteinExistence type="predicted"/>
<dbReference type="GO" id="GO:0008641">
    <property type="term" value="F:ubiquitin-like modifier activating enzyme activity"/>
    <property type="evidence" value="ECO:0007669"/>
    <property type="project" value="InterPro"/>
</dbReference>
<dbReference type="PROSITE" id="PS51257">
    <property type="entry name" value="PROKAR_LIPOPROTEIN"/>
    <property type="match status" value="1"/>
</dbReference>
<evidence type="ECO:0000313" key="3">
    <source>
        <dbReference type="Proteomes" id="UP000219215"/>
    </source>
</evidence>
<protein>
    <submittedName>
        <fullName evidence="2">Thiamine biosynthesis protein ThiF</fullName>
    </submittedName>
</protein>
<gene>
    <name evidence="2" type="ORF">DPRO_1176</name>
</gene>
<dbReference type="Pfam" id="PF00899">
    <property type="entry name" value="ThiF"/>
    <property type="match status" value="1"/>
</dbReference>
<dbReference type="RefSeq" id="WP_097011195.1">
    <property type="nucleotide sequence ID" value="NZ_LT907975.1"/>
</dbReference>
<dbReference type="OrthoDB" id="9804286at2"/>
<reference evidence="3" key="1">
    <citation type="submission" date="2017-09" db="EMBL/GenBank/DDBJ databases">
        <authorList>
            <person name="Regsiter A."/>
            <person name="William W."/>
        </authorList>
    </citation>
    <scope>NUCLEOTIDE SEQUENCE [LARGE SCALE GENOMIC DNA]</scope>
    <source>
        <strain evidence="3">500-1</strain>
    </source>
</reference>
<dbReference type="InterPro" id="IPR035985">
    <property type="entry name" value="Ubiquitin-activating_enz"/>
</dbReference>
<dbReference type="Gene3D" id="3.40.50.720">
    <property type="entry name" value="NAD(P)-binding Rossmann-like Domain"/>
    <property type="match status" value="1"/>
</dbReference>
<sequence length="210" mass="22967">MNRTEQGIAHYLGEERLRYLQTVTVGIAGCGGLGSNCAMHLVRSGFRRFVLVDDDSIEPSNLNRQAYAAEQVGRLKAEALRDNMRSVNPDVDIKVRIEHATGDSMVELFIQCDVIVEAFDGVESKKALVEQFISTDKVIVTASGIGGYGDTDALCSRQVRENLYMIGDMQTVCNAEQPPLSPRVGIAAAKQADAVLSHYLQQYENQGGVK</sequence>
<dbReference type="AlphaFoldDB" id="A0A2C8F7G2"/>
<dbReference type="NCBIfam" id="TIGR02354">
    <property type="entry name" value="thiF_fam2"/>
    <property type="match status" value="1"/>
</dbReference>